<gene>
    <name evidence="2" type="ORF">MNBD_GAMMA07-2364</name>
</gene>
<evidence type="ECO:0000313" key="2">
    <source>
        <dbReference type="EMBL" id="VAW57449.1"/>
    </source>
</evidence>
<evidence type="ECO:0000256" key="1">
    <source>
        <dbReference type="SAM" id="Phobius"/>
    </source>
</evidence>
<organism evidence="2">
    <name type="scientific">hydrothermal vent metagenome</name>
    <dbReference type="NCBI Taxonomy" id="652676"/>
    <lineage>
        <taxon>unclassified sequences</taxon>
        <taxon>metagenomes</taxon>
        <taxon>ecological metagenomes</taxon>
    </lineage>
</organism>
<proteinExistence type="predicted"/>
<keyword evidence="1" id="KW-0472">Membrane</keyword>
<feature type="transmembrane region" description="Helical" evidence="1">
    <location>
        <begin position="7"/>
        <end position="30"/>
    </location>
</feature>
<keyword evidence="1" id="KW-0812">Transmembrane</keyword>
<dbReference type="AlphaFoldDB" id="A0A3B0X7D5"/>
<protein>
    <submittedName>
        <fullName evidence="2">Uncharacterized protein</fullName>
    </submittedName>
</protein>
<feature type="non-terminal residue" evidence="2">
    <location>
        <position position="153"/>
    </location>
</feature>
<keyword evidence="1" id="KW-1133">Transmembrane helix</keyword>
<dbReference type="EMBL" id="UOFF01000395">
    <property type="protein sequence ID" value="VAW57449.1"/>
    <property type="molecule type" value="Genomic_DNA"/>
</dbReference>
<sequence length="153" mass="18012">MLDSLKYEIATFIICVIISISMIIASNYYWDNLYYQKEDAIINLSQAKEAYYDAIEKDKLLKLFENKYEHLKKLGIIGNESRLDWVNSLDNISNTYKIPYLKYKIEKQQYVVSDNMAINYPDIDLLKSTMSLQMQLLHEGDLYTVINNLRLTT</sequence>
<name>A0A3B0X7D5_9ZZZZ</name>
<reference evidence="2" key="1">
    <citation type="submission" date="2018-06" db="EMBL/GenBank/DDBJ databases">
        <authorList>
            <person name="Zhirakovskaya E."/>
        </authorList>
    </citation>
    <scope>NUCLEOTIDE SEQUENCE</scope>
</reference>
<accession>A0A3B0X7D5</accession>